<evidence type="ECO:0008006" key="3">
    <source>
        <dbReference type="Google" id="ProtNLM"/>
    </source>
</evidence>
<keyword evidence="2" id="KW-1185">Reference proteome</keyword>
<dbReference type="PANTHER" id="PTHR16222:SF12">
    <property type="entry name" value="ADP-RIBOSYLGLYCOHYDROLASE-RELATED"/>
    <property type="match status" value="1"/>
</dbReference>
<reference evidence="1 2" key="1">
    <citation type="submission" date="2021-02" db="EMBL/GenBank/DDBJ databases">
        <title>Complete genome of Desulfoluna sp. strain ASN36.</title>
        <authorList>
            <person name="Takahashi A."/>
            <person name="Kojima H."/>
            <person name="Fukui M."/>
        </authorList>
    </citation>
    <scope>NUCLEOTIDE SEQUENCE [LARGE SCALE GENOMIC DNA]</scope>
    <source>
        <strain evidence="1 2">ASN36</strain>
    </source>
</reference>
<dbReference type="Pfam" id="PF03747">
    <property type="entry name" value="ADP_ribosyl_GH"/>
    <property type="match status" value="1"/>
</dbReference>
<name>A0ABM7PJK8_9BACT</name>
<dbReference type="SUPFAM" id="SSF101478">
    <property type="entry name" value="ADP-ribosylglycohydrolase"/>
    <property type="match status" value="1"/>
</dbReference>
<dbReference type="InterPro" id="IPR005502">
    <property type="entry name" value="Ribosyl_crysJ1"/>
</dbReference>
<evidence type="ECO:0000313" key="1">
    <source>
        <dbReference type="EMBL" id="BCS97742.1"/>
    </source>
</evidence>
<dbReference type="Gene3D" id="1.10.4080.10">
    <property type="entry name" value="ADP-ribosylation/Crystallin J1"/>
    <property type="match status" value="1"/>
</dbReference>
<dbReference type="Proteomes" id="UP001320148">
    <property type="component" value="Chromosome"/>
</dbReference>
<sequence length="264" mass="28941">MIGSIIGNYIGSVFEQNGLKSYNLQENHIISHLSHITGDSVLLCATAEAMLDGSDDFPGYYRHWAERFPNAGYGEGVSSWLHGKSPEGQSSDNGAAARSGVLGYLNGENDVLELAEKSAACSHNHPEGIAGARAMAWTVWALRQGISVDDICQQLTHDYGYAIDYDENELHNSHTRDSSARHSVPLSIYIALKSSTSYEACMRTCLWIGGDTDSIMAMAGLLKSQQCAVQPDWELKTKQWLWKNAQPVLQAVERFENTPSTANV</sequence>
<gene>
    <name evidence="1" type="ORF">DSLASN_33740</name>
</gene>
<organism evidence="1 2">
    <name type="scientific">Desulfoluna limicola</name>
    <dbReference type="NCBI Taxonomy" id="2810562"/>
    <lineage>
        <taxon>Bacteria</taxon>
        <taxon>Pseudomonadati</taxon>
        <taxon>Thermodesulfobacteriota</taxon>
        <taxon>Desulfobacteria</taxon>
        <taxon>Desulfobacterales</taxon>
        <taxon>Desulfolunaceae</taxon>
        <taxon>Desulfoluna</taxon>
    </lineage>
</organism>
<accession>A0ABM7PJK8</accession>
<dbReference type="EMBL" id="AP024488">
    <property type="protein sequence ID" value="BCS97742.1"/>
    <property type="molecule type" value="Genomic_DNA"/>
</dbReference>
<dbReference type="RefSeq" id="WP_236889140.1">
    <property type="nucleotide sequence ID" value="NZ_AP024488.1"/>
</dbReference>
<proteinExistence type="predicted"/>
<evidence type="ECO:0000313" key="2">
    <source>
        <dbReference type="Proteomes" id="UP001320148"/>
    </source>
</evidence>
<dbReference type="InterPro" id="IPR036705">
    <property type="entry name" value="Ribosyl_crysJ1_sf"/>
</dbReference>
<dbReference type="PANTHER" id="PTHR16222">
    <property type="entry name" value="ADP-RIBOSYLGLYCOHYDROLASE"/>
    <property type="match status" value="1"/>
</dbReference>
<protein>
    <recommendedName>
        <fullName evidence="3">ADP-ribosylglycohydrolase</fullName>
    </recommendedName>
</protein>
<dbReference type="InterPro" id="IPR050792">
    <property type="entry name" value="ADP-ribosylglycohydrolase"/>
</dbReference>